<keyword evidence="2" id="KW-0813">Transport</keyword>
<organism evidence="6 7">
    <name type="scientific">Brassica napus</name>
    <name type="common">Rape</name>
    <dbReference type="NCBI Taxonomy" id="3708"/>
    <lineage>
        <taxon>Eukaryota</taxon>
        <taxon>Viridiplantae</taxon>
        <taxon>Streptophyta</taxon>
        <taxon>Embryophyta</taxon>
        <taxon>Tracheophyta</taxon>
        <taxon>Spermatophyta</taxon>
        <taxon>Magnoliopsida</taxon>
        <taxon>eudicotyledons</taxon>
        <taxon>Gunneridae</taxon>
        <taxon>Pentapetalae</taxon>
        <taxon>rosids</taxon>
        <taxon>malvids</taxon>
        <taxon>Brassicales</taxon>
        <taxon>Brassicaceae</taxon>
        <taxon>Brassiceae</taxon>
        <taxon>Brassica</taxon>
    </lineage>
</organism>
<evidence type="ECO:0000313" key="6">
    <source>
        <dbReference type="EMBL" id="CDY26790.1"/>
    </source>
</evidence>
<keyword evidence="7" id="KW-1185">Reference proteome</keyword>
<dbReference type="InterPro" id="IPR011989">
    <property type="entry name" value="ARM-like"/>
</dbReference>
<reference evidence="6 7" key="1">
    <citation type="journal article" date="2014" name="Science">
        <title>Plant genetics. Early allopolyploid evolution in the post-Neolithic Brassica napus oilseed genome.</title>
        <authorList>
            <person name="Chalhoub B."/>
            <person name="Denoeud F."/>
            <person name="Liu S."/>
            <person name="Parkin I.A."/>
            <person name="Tang H."/>
            <person name="Wang X."/>
            <person name="Chiquet J."/>
            <person name="Belcram H."/>
            <person name="Tong C."/>
            <person name="Samans B."/>
            <person name="Correa M."/>
            <person name="Da Silva C."/>
            <person name="Just J."/>
            <person name="Falentin C."/>
            <person name="Koh C.S."/>
            <person name="Le Clainche I."/>
            <person name="Bernard M."/>
            <person name="Bento P."/>
            <person name="Noel B."/>
            <person name="Labadie K."/>
            <person name="Alberti A."/>
            <person name="Charles M."/>
            <person name="Arnaud D."/>
            <person name="Guo H."/>
            <person name="Daviaud C."/>
            <person name="Alamery S."/>
            <person name="Jabbari K."/>
            <person name="Zhao M."/>
            <person name="Edger P.P."/>
            <person name="Chelaifa H."/>
            <person name="Tack D."/>
            <person name="Lassalle G."/>
            <person name="Mestiri I."/>
            <person name="Schnel N."/>
            <person name="Le Paslier M.C."/>
            <person name="Fan G."/>
            <person name="Renault V."/>
            <person name="Bayer P.E."/>
            <person name="Golicz A.A."/>
            <person name="Manoli S."/>
            <person name="Lee T.H."/>
            <person name="Thi V.H."/>
            <person name="Chalabi S."/>
            <person name="Hu Q."/>
            <person name="Fan C."/>
            <person name="Tollenaere R."/>
            <person name="Lu Y."/>
            <person name="Battail C."/>
            <person name="Shen J."/>
            <person name="Sidebottom C.H."/>
            <person name="Wang X."/>
            <person name="Canaguier A."/>
            <person name="Chauveau A."/>
            <person name="Berard A."/>
            <person name="Deniot G."/>
            <person name="Guan M."/>
            <person name="Liu Z."/>
            <person name="Sun F."/>
            <person name="Lim Y.P."/>
            <person name="Lyons E."/>
            <person name="Town C.D."/>
            <person name="Bancroft I."/>
            <person name="Wang X."/>
            <person name="Meng J."/>
            <person name="Ma J."/>
            <person name="Pires J.C."/>
            <person name="King G.J."/>
            <person name="Brunel D."/>
            <person name="Delourme R."/>
            <person name="Renard M."/>
            <person name="Aury J.M."/>
            <person name="Adams K.L."/>
            <person name="Batley J."/>
            <person name="Snowdon R.J."/>
            <person name="Tost J."/>
            <person name="Edwards D."/>
            <person name="Zhou Y."/>
            <person name="Hua W."/>
            <person name="Sharpe A.G."/>
            <person name="Paterson A.H."/>
            <person name="Guan C."/>
            <person name="Wincker P."/>
        </authorList>
    </citation>
    <scope>NUCLEOTIDE SEQUENCE [LARGE SCALE GENOMIC DNA]</scope>
    <source>
        <strain evidence="7">cv. Darmor-bzh</strain>
    </source>
</reference>
<dbReference type="Proteomes" id="UP000028999">
    <property type="component" value="Unassembled WGS sequence"/>
</dbReference>
<name>A0A078GJS4_BRANA</name>
<keyword evidence="3" id="KW-0963">Cytoplasm</keyword>
<dbReference type="InterPro" id="IPR016024">
    <property type="entry name" value="ARM-type_fold"/>
</dbReference>
<dbReference type="GO" id="GO:0005634">
    <property type="term" value="C:nucleus"/>
    <property type="evidence" value="ECO:0007669"/>
    <property type="project" value="UniProtKB-SubCell"/>
</dbReference>
<dbReference type="STRING" id="3708.A0A078GJS4"/>
<accession>A0A078GJS4</accession>
<sequence>MDIIQLQHMAKVDPASAGAQYDREFIVCSLDLLSGLAEGLGSGIESLVSQTNLRDLLLNCCMDEAPDVRQSAFALMGDLARSTNLIGENLSVANNACWAIGELAVKCLVKGRLVNDMN</sequence>
<protein>
    <submittedName>
        <fullName evidence="6">BnaC09g09170D protein</fullName>
    </submittedName>
</protein>
<evidence type="ECO:0000256" key="5">
    <source>
        <dbReference type="ARBA" id="ARBA00022927"/>
    </source>
</evidence>
<dbReference type="Gene3D" id="1.25.10.10">
    <property type="entry name" value="Leucine-rich Repeat Variant"/>
    <property type="match status" value="1"/>
</dbReference>
<dbReference type="PANTHER" id="PTHR10527">
    <property type="entry name" value="IMPORTIN BETA"/>
    <property type="match status" value="1"/>
</dbReference>
<evidence type="ECO:0000256" key="1">
    <source>
        <dbReference type="ARBA" id="ARBA00004496"/>
    </source>
</evidence>
<dbReference type="Gramene" id="CDY26790">
    <property type="protein sequence ID" value="CDY26790"/>
    <property type="gene ID" value="GSBRNA2T00035725001"/>
</dbReference>
<proteinExistence type="predicted"/>
<evidence type="ECO:0000256" key="2">
    <source>
        <dbReference type="ARBA" id="ARBA00022448"/>
    </source>
</evidence>
<dbReference type="InterPro" id="IPR000357">
    <property type="entry name" value="HEAT"/>
</dbReference>
<keyword evidence="4" id="KW-0677">Repeat</keyword>
<gene>
    <name evidence="6" type="primary">BnaC09g09170D</name>
    <name evidence="6" type="ORF">GSBRNA2T00035725001</name>
</gene>
<evidence type="ECO:0000256" key="3">
    <source>
        <dbReference type="ARBA" id="ARBA00022490"/>
    </source>
</evidence>
<dbReference type="AlphaFoldDB" id="A0A078GJS4"/>
<evidence type="ECO:0000313" key="7">
    <source>
        <dbReference type="Proteomes" id="UP000028999"/>
    </source>
</evidence>
<dbReference type="InterPro" id="IPR040122">
    <property type="entry name" value="Importin_beta"/>
</dbReference>
<dbReference type="SUPFAM" id="SSF48371">
    <property type="entry name" value="ARM repeat"/>
    <property type="match status" value="1"/>
</dbReference>
<dbReference type="PaxDb" id="3708-A0A078GJS4"/>
<comment type="subcellular location">
    <subcellularLocation>
        <location evidence="1">Cytoplasm</location>
    </subcellularLocation>
</comment>
<dbReference type="GO" id="GO:0006606">
    <property type="term" value="P:protein import into nucleus"/>
    <property type="evidence" value="ECO:0007669"/>
    <property type="project" value="InterPro"/>
</dbReference>
<dbReference type="GO" id="GO:0005737">
    <property type="term" value="C:cytoplasm"/>
    <property type="evidence" value="ECO:0007669"/>
    <property type="project" value="UniProtKB-SubCell"/>
</dbReference>
<dbReference type="Pfam" id="PF02985">
    <property type="entry name" value="HEAT"/>
    <property type="match status" value="1"/>
</dbReference>
<dbReference type="EMBL" id="LK032194">
    <property type="protein sequence ID" value="CDY26790.1"/>
    <property type="molecule type" value="Genomic_DNA"/>
</dbReference>
<evidence type="ECO:0000256" key="4">
    <source>
        <dbReference type="ARBA" id="ARBA00022737"/>
    </source>
</evidence>
<keyword evidence="5" id="KW-0653">Protein transport</keyword>